<reference evidence="7 8" key="1">
    <citation type="journal article" date="2023" name="bioRxiv">
        <title>Conserved and derived expression patterns and positive selection on dental genes reveal complex evolutionary context of ever-growing rodent molars.</title>
        <authorList>
            <person name="Calamari Z.T."/>
            <person name="Song A."/>
            <person name="Cohen E."/>
            <person name="Akter M."/>
            <person name="Roy R.D."/>
            <person name="Hallikas O."/>
            <person name="Christensen M.M."/>
            <person name="Li P."/>
            <person name="Marangoni P."/>
            <person name="Jernvall J."/>
            <person name="Klein O.D."/>
        </authorList>
    </citation>
    <scope>NUCLEOTIDE SEQUENCE [LARGE SCALE GENOMIC DNA]</scope>
    <source>
        <strain evidence="7">V071</strain>
    </source>
</reference>
<dbReference type="GO" id="GO:0008270">
    <property type="term" value="F:zinc ion binding"/>
    <property type="evidence" value="ECO:0007669"/>
    <property type="project" value="UniProtKB-KW"/>
</dbReference>
<dbReference type="Proteomes" id="UP001488838">
    <property type="component" value="Unassembled WGS sequence"/>
</dbReference>
<dbReference type="CDD" id="cd16697">
    <property type="entry name" value="RING-CH-C4HC3_NFXL1"/>
    <property type="match status" value="1"/>
</dbReference>
<evidence type="ECO:0000259" key="6">
    <source>
        <dbReference type="PROSITE" id="PS50089"/>
    </source>
</evidence>
<feature type="compositionally biased region" description="Low complexity" evidence="5">
    <location>
        <begin position="41"/>
        <end position="62"/>
    </location>
</feature>
<comment type="caution">
    <text evidence="7">The sequence shown here is derived from an EMBL/GenBank/DDBJ whole genome shotgun (WGS) entry which is preliminary data.</text>
</comment>
<dbReference type="InterPro" id="IPR013083">
    <property type="entry name" value="Znf_RING/FYVE/PHD"/>
</dbReference>
<feature type="compositionally biased region" description="Gly residues" evidence="5">
    <location>
        <begin position="29"/>
        <end position="40"/>
    </location>
</feature>
<proteinExistence type="predicted"/>
<dbReference type="PANTHER" id="PTHR12360:SF1">
    <property type="entry name" value="NF-X1-TYPE ZINC FINGER PROTEIN NFXL1"/>
    <property type="match status" value="1"/>
</dbReference>
<keyword evidence="8" id="KW-1185">Reference proteome</keyword>
<keyword evidence="3" id="KW-0862">Zinc</keyword>
<dbReference type="InterPro" id="IPR001841">
    <property type="entry name" value="Znf_RING"/>
</dbReference>
<evidence type="ECO:0000313" key="8">
    <source>
        <dbReference type="Proteomes" id="UP001488838"/>
    </source>
</evidence>
<feature type="region of interest" description="Disordered" evidence="5">
    <location>
        <begin position="1"/>
        <end position="70"/>
    </location>
</feature>
<accession>A0AAW0I121</accession>
<dbReference type="GO" id="GO:0005634">
    <property type="term" value="C:nucleus"/>
    <property type="evidence" value="ECO:0007669"/>
    <property type="project" value="TreeGrafter"/>
</dbReference>
<dbReference type="PANTHER" id="PTHR12360">
    <property type="entry name" value="NUCLEAR TRANSCRIPTION FACTOR, X-BOX BINDING 1 NFX1"/>
    <property type="match status" value="1"/>
</dbReference>
<evidence type="ECO:0000256" key="4">
    <source>
        <dbReference type="PROSITE-ProRule" id="PRU00175"/>
    </source>
</evidence>
<dbReference type="AlphaFoldDB" id="A0AAW0I121"/>
<name>A0AAW0I121_MYOGA</name>
<evidence type="ECO:0000256" key="1">
    <source>
        <dbReference type="ARBA" id="ARBA00022723"/>
    </source>
</evidence>
<keyword evidence="1" id="KW-0479">Metal-binding</keyword>
<dbReference type="EMBL" id="JBBHLL010000253">
    <property type="protein sequence ID" value="KAK7807970.1"/>
    <property type="molecule type" value="Genomic_DNA"/>
</dbReference>
<evidence type="ECO:0000313" key="7">
    <source>
        <dbReference type="EMBL" id="KAK7807970.1"/>
    </source>
</evidence>
<keyword evidence="2 4" id="KW-0863">Zinc-finger</keyword>
<gene>
    <name evidence="7" type="ORF">U0070_003042</name>
</gene>
<dbReference type="SUPFAM" id="SSF57850">
    <property type="entry name" value="RING/U-box"/>
    <property type="match status" value="1"/>
</dbReference>
<dbReference type="InterPro" id="IPR034078">
    <property type="entry name" value="NFX1_fam"/>
</dbReference>
<evidence type="ECO:0000256" key="5">
    <source>
        <dbReference type="SAM" id="MobiDB-lite"/>
    </source>
</evidence>
<feature type="domain" description="RING-type" evidence="6">
    <location>
        <begin position="162"/>
        <end position="222"/>
    </location>
</feature>
<dbReference type="PROSITE" id="PS50089">
    <property type="entry name" value="ZF_RING_2"/>
    <property type="match status" value="1"/>
</dbReference>
<dbReference type="Gene3D" id="3.30.40.10">
    <property type="entry name" value="Zinc/RING finger domain, C3HC4 (zinc finger)"/>
    <property type="match status" value="1"/>
</dbReference>
<dbReference type="GO" id="GO:0000977">
    <property type="term" value="F:RNA polymerase II transcription regulatory region sequence-specific DNA binding"/>
    <property type="evidence" value="ECO:0007669"/>
    <property type="project" value="TreeGrafter"/>
</dbReference>
<evidence type="ECO:0000256" key="3">
    <source>
        <dbReference type="ARBA" id="ARBA00022833"/>
    </source>
</evidence>
<dbReference type="GO" id="GO:0000981">
    <property type="term" value="F:DNA-binding transcription factor activity, RNA polymerase II-specific"/>
    <property type="evidence" value="ECO:0007669"/>
    <property type="project" value="TreeGrafter"/>
</dbReference>
<sequence length="466" mass="50541">MEASWRQVAAGRGRARGRAAAVPSSGNGDPLGGAGGGRVKGSGSAVPSGPSPGGAATLPSAGRRQRSAGGEAVQILGTSAELMSQRKFEEIKKANQAAARKLVEEHCSSSEEEGDEDFEGKQGKIVANTFISYTTHTDGDIHELERTKQYVNEAFQAGAMTCLICIASVKRNQAVWSCSGCFCIFHMPCIQKWAKDSQFLVSSVTDEDFGKKDYPWPCPKCRFEYKRSETPSRYYCYCGKVEDPPLDPWLVPHSCGQVCEREFKPPCGHKCLLLCHPGEFHIVPALLVQRWSQLLVTVRKQNLSLAGAVPSSGLASCRVGASCFVGIISVKILVMQETVSLVQELVDRGVFVAKRKQKEVVRAQCGIVIRCVERHCHVVIIHVSKFVMLVLVESVLAPGRGPVHVRNQNFLCLVQKMSQLVETAVTKCLNVGSIGVHSVATEGRVKPVDSVALETVYLVIKIVDGC</sequence>
<organism evidence="7 8">
    <name type="scientific">Myodes glareolus</name>
    <name type="common">Bank vole</name>
    <name type="synonym">Clethrionomys glareolus</name>
    <dbReference type="NCBI Taxonomy" id="447135"/>
    <lineage>
        <taxon>Eukaryota</taxon>
        <taxon>Metazoa</taxon>
        <taxon>Chordata</taxon>
        <taxon>Craniata</taxon>
        <taxon>Vertebrata</taxon>
        <taxon>Euteleostomi</taxon>
        <taxon>Mammalia</taxon>
        <taxon>Eutheria</taxon>
        <taxon>Euarchontoglires</taxon>
        <taxon>Glires</taxon>
        <taxon>Rodentia</taxon>
        <taxon>Myomorpha</taxon>
        <taxon>Muroidea</taxon>
        <taxon>Cricetidae</taxon>
        <taxon>Arvicolinae</taxon>
        <taxon>Myodes</taxon>
    </lineage>
</organism>
<protein>
    <recommendedName>
        <fullName evidence="6">RING-type domain-containing protein</fullName>
    </recommendedName>
</protein>
<evidence type="ECO:0000256" key="2">
    <source>
        <dbReference type="ARBA" id="ARBA00022771"/>
    </source>
</evidence>